<comment type="caution">
    <text evidence="6">The sequence shown here is derived from an EMBL/GenBank/DDBJ whole genome shotgun (WGS) entry which is preliminary data.</text>
</comment>
<dbReference type="Pfam" id="PF04828">
    <property type="entry name" value="GFA"/>
    <property type="match status" value="1"/>
</dbReference>
<protein>
    <submittedName>
        <fullName evidence="6">GFA family protein</fullName>
    </submittedName>
</protein>
<evidence type="ECO:0000256" key="1">
    <source>
        <dbReference type="ARBA" id="ARBA00005495"/>
    </source>
</evidence>
<evidence type="ECO:0000256" key="2">
    <source>
        <dbReference type="ARBA" id="ARBA00022723"/>
    </source>
</evidence>
<dbReference type="PANTHER" id="PTHR33337:SF40">
    <property type="entry name" value="CENP-V_GFA DOMAIN-CONTAINING PROTEIN-RELATED"/>
    <property type="match status" value="1"/>
</dbReference>
<dbReference type="InterPro" id="IPR011057">
    <property type="entry name" value="Mss4-like_sf"/>
</dbReference>
<evidence type="ECO:0000256" key="3">
    <source>
        <dbReference type="ARBA" id="ARBA00022833"/>
    </source>
</evidence>
<dbReference type="GO" id="GO:0016846">
    <property type="term" value="F:carbon-sulfur lyase activity"/>
    <property type="evidence" value="ECO:0007669"/>
    <property type="project" value="InterPro"/>
</dbReference>
<dbReference type="Proteomes" id="UP000281343">
    <property type="component" value="Unassembled WGS sequence"/>
</dbReference>
<keyword evidence="7" id="KW-1185">Reference proteome</keyword>
<accession>A0A3L9Y1X5</accession>
<feature type="domain" description="CENP-V/GFA" evidence="5">
    <location>
        <begin position="5"/>
        <end position="110"/>
    </location>
</feature>
<dbReference type="SUPFAM" id="SSF51316">
    <property type="entry name" value="Mss4-like"/>
    <property type="match status" value="1"/>
</dbReference>
<keyword evidence="4" id="KW-0456">Lyase</keyword>
<evidence type="ECO:0000313" key="7">
    <source>
        <dbReference type="Proteomes" id="UP000281343"/>
    </source>
</evidence>
<evidence type="ECO:0000256" key="4">
    <source>
        <dbReference type="ARBA" id="ARBA00023239"/>
    </source>
</evidence>
<sequence>MSGCKTGSCLCGAVRFELAEAPKTYGACHCAMCRKFSGGIEFGLEVPPDGASWTGEENIGVYKSSDWAERGFCKICGSSLFWRLTAPGPMQGLLSLSAGSLDSFDGLEFTTEVYIDMKPDSHAFAGTRKRMTEAEVMEMVASMENATPEGSAAP</sequence>
<dbReference type="OrthoDB" id="9807246at2"/>
<dbReference type="PROSITE" id="PS51891">
    <property type="entry name" value="CENP_V_GFA"/>
    <property type="match status" value="1"/>
</dbReference>
<dbReference type="PANTHER" id="PTHR33337">
    <property type="entry name" value="GFA DOMAIN-CONTAINING PROTEIN"/>
    <property type="match status" value="1"/>
</dbReference>
<dbReference type="EMBL" id="RCNT01000003">
    <property type="protein sequence ID" value="RMA42844.1"/>
    <property type="molecule type" value="Genomic_DNA"/>
</dbReference>
<dbReference type="RefSeq" id="WP_121897630.1">
    <property type="nucleotide sequence ID" value="NZ_RCNT01000003.1"/>
</dbReference>
<reference evidence="6 7" key="1">
    <citation type="submission" date="2018-10" db="EMBL/GenBank/DDBJ databases">
        <authorList>
            <person name="Jung H.S."/>
            <person name="Jeon C.O."/>
        </authorList>
    </citation>
    <scope>NUCLEOTIDE SEQUENCE [LARGE SCALE GENOMIC DNA]</scope>
    <source>
        <strain evidence="6 7">MA-7-27</strain>
    </source>
</reference>
<evidence type="ECO:0000313" key="6">
    <source>
        <dbReference type="EMBL" id="RMA42844.1"/>
    </source>
</evidence>
<name>A0A3L9Y1X5_9RHOB</name>
<organism evidence="6 7">
    <name type="scientific">Rhodophyticola porphyridii</name>
    <dbReference type="NCBI Taxonomy" id="1852017"/>
    <lineage>
        <taxon>Bacteria</taxon>
        <taxon>Pseudomonadati</taxon>
        <taxon>Pseudomonadota</taxon>
        <taxon>Alphaproteobacteria</taxon>
        <taxon>Rhodobacterales</taxon>
        <taxon>Roseobacteraceae</taxon>
        <taxon>Rhodophyticola</taxon>
    </lineage>
</organism>
<dbReference type="AlphaFoldDB" id="A0A3L9Y1X5"/>
<comment type="similarity">
    <text evidence="1">Belongs to the Gfa family.</text>
</comment>
<evidence type="ECO:0000259" key="5">
    <source>
        <dbReference type="PROSITE" id="PS51891"/>
    </source>
</evidence>
<dbReference type="GO" id="GO:0046872">
    <property type="term" value="F:metal ion binding"/>
    <property type="evidence" value="ECO:0007669"/>
    <property type="project" value="UniProtKB-KW"/>
</dbReference>
<keyword evidence="3" id="KW-0862">Zinc</keyword>
<keyword evidence="2" id="KW-0479">Metal-binding</keyword>
<proteinExistence type="inferred from homology"/>
<dbReference type="InterPro" id="IPR006913">
    <property type="entry name" value="CENP-V/GFA"/>
</dbReference>
<gene>
    <name evidence="6" type="ORF">D9R08_08715</name>
</gene>
<dbReference type="Gene3D" id="3.90.1590.10">
    <property type="entry name" value="glutathione-dependent formaldehyde- activating enzyme (gfa)"/>
    <property type="match status" value="1"/>
</dbReference>